<organism evidence="2 3">
    <name type="scientific">Camelimonas fluminis</name>
    <dbReference type="NCBI Taxonomy" id="1576911"/>
    <lineage>
        <taxon>Bacteria</taxon>
        <taxon>Pseudomonadati</taxon>
        <taxon>Pseudomonadota</taxon>
        <taxon>Alphaproteobacteria</taxon>
        <taxon>Hyphomicrobiales</taxon>
        <taxon>Chelatococcaceae</taxon>
        <taxon>Camelimonas</taxon>
    </lineage>
</organism>
<evidence type="ECO:0000313" key="2">
    <source>
        <dbReference type="EMBL" id="MFC3638227.1"/>
    </source>
</evidence>
<reference evidence="3" key="1">
    <citation type="journal article" date="2019" name="Int. J. Syst. Evol. Microbiol.">
        <title>The Global Catalogue of Microorganisms (GCM) 10K type strain sequencing project: providing services to taxonomists for standard genome sequencing and annotation.</title>
        <authorList>
            <consortium name="The Broad Institute Genomics Platform"/>
            <consortium name="The Broad Institute Genome Sequencing Center for Infectious Disease"/>
            <person name="Wu L."/>
            <person name="Ma J."/>
        </authorList>
    </citation>
    <scope>NUCLEOTIDE SEQUENCE [LARGE SCALE GENOMIC DNA]</scope>
    <source>
        <strain evidence="3">KCTC 42282</strain>
    </source>
</reference>
<accession>A0ABV7UI68</accession>
<evidence type="ECO:0000313" key="3">
    <source>
        <dbReference type="Proteomes" id="UP001595704"/>
    </source>
</evidence>
<keyword evidence="1" id="KW-0732">Signal</keyword>
<keyword evidence="3" id="KW-1185">Reference proteome</keyword>
<name>A0ABV7UI68_9HYPH</name>
<dbReference type="InterPro" id="IPR009273">
    <property type="entry name" value="DUF930"/>
</dbReference>
<comment type="caution">
    <text evidence="2">The sequence shown here is derived from an EMBL/GenBank/DDBJ whole genome shotgun (WGS) entry which is preliminary data.</text>
</comment>
<gene>
    <name evidence="2" type="ORF">ACFONL_12735</name>
</gene>
<dbReference type="EMBL" id="JBHRYC010000061">
    <property type="protein sequence ID" value="MFC3638227.1"/>
    <property type="molecule type" value="Genomic_DNA"/>
</dbReference>
<feature type="signal peptide" evidence="1">
    <location>
        <begin position="1"/>
        <end position="29"/>
    </location>
</feature>
<proteinExistence type="predicted"/>
<dbReference type="Pfam" id="PF06059">
    <property type="entry name" value="DUF930"/>
    <property type="match status" value="1"/>
</dbReference>
<evidence type="ECO:0000256" key="1">
    <source>
        <dbReference type="SAM" id="SignalP"/>
    </source>
</evidence>
<feature type="chain" id="PRO_5046949212" evidence="1">
    <location>
        <begin position="30"/>
        <end position="138"/>
    </location>
</feature>
<protein>
    <submittedName>
        <fullName evidence="2">DUF930 domain-containing protein</fullName>
    </submittedName>
</protein>
<sequence>MIARYSSVLPALALILSVALTLQSNPAVAYDARLRPQFDRLEYDTRLEEVCGTEVGLRISREQSGFVVNKVVADTFRNDVQIGNKIIAKGAAFRSQGKWYHLSFECETGPHHMDVHKMKYAVGDEIPRSQWVKHYLYD</sequence>
<dbReference type="RefSeq" id="WP_191320416.1">
    <property type="nucleotide sequence ID" value="NZ_BNCG01000017.1"/>
</dbReference>
<dbReference type="Proteomes" id="UP001595704">
    <property type="component" value="Unassembled WGS sequence"/>
</dbReference>